<dbReference type="InterPro" id="IPR000887">
    <property type="entry name" value="Aldlse_KDPG_KHG"/>
</dbReference>
<evidence type="ECO:0000256" key="4">
    <source>
        <dbReference type="ARBA" id="ARBA00023239"/>
    </source>
</evidence>
<dbReference type="NCBIfam" id="TIGR01182">
    <property type="entry name" value="eda"/>
    <property type="match status" value="1"/>
</dbReference>
<gene>
    <name evidence="6" type="primary">eda</name>
    <name evidence="6" type="ORF">Pla52n_06090</name>
</gene>
<proteinExistence type="inferred from homology"/>
<comment type="pathway">
    <text evidence="1">Carbohydrate acid metabolism.</text>
</comment>
<dbReference type="PROSITE" id="PS00160">
    <property type="entry name" value="ALDOLASE_KDPG_KHG_2"/>
    <property type="match status" value="1"/>
</dbReference>
<evidence type="ECO:0000313" key="6">
    <source>
        <dbReference type="EMBL" id="TWU08031.1"/>
    </source>
</evidence>
<protein>
    <submittedName>
        <fullName evidence="6">Putative KHG/KDPG aldolase</fullName>
    </submittedName>
</protein>
<dbReference type="AlphaFoldDB" id="A0A5C6B9B9"/>
<accession>A0A5C6B9B9</accession>
<evidence type="ECO:0000256" key="1">
    <source>
        <dbReference type="ARBA" id="ARBA00004761"/>
    </source>
</evidence>
<evidence type="ECO:0000256" key="2">
    <source>
        <dbReference type="ARBA" id="ARBA00006906"/>
    </source>
</evidence>
<keyword evidence="7" id="KW-1185">Reference proteome</keyword>
<comment type="subunit">
    <text evidence="3">Homotrimer.</text>
</comment>
<evidence type="ECO:0000313" key="7">
    <source>
        <dbReference type="Proteomes" id="UP000320176"/>
    </source>
</evidence>
<comment type="similarity">
    <text evidence="2">Belongs to the KHG/KDPG aldolase family.</text>
</comment>
<dbReference type="Gene3D" id="3.20.20.70">
    <property type="entry name" value="Aldolase class I"/>
    <property type="match status" value="1"/>
</dbReference>
<dbReference type="InterPro" id="IPR031338">
    <property type="entry name" value="KDPG/KHG_AS_2"/>
</dbReference>
<dbReference type="EMBL" id="SJPN01000001">
    <property type="protein sequence ID" value="TWU08031.1"/>
    <property type="molecule type" value="Genomic_DNA"/>
</dbReference>
<dbReference type="PANTHER" id="PTHR30246:SF1">
    <property type="entry name" value="2-DEHYDRO-3-DEOXY-6-PHOSPHOGALACTONATE ALDOLASE-RELATED"/>
    <property type="match status" value="1"/>
</dbReference>
<evidence type="ECO:0000256" key="3">
    <source>
        <dbReference type="ARBA" id="ARBA00011233"/>
    </source>
</evidence>
<dbReference type="CDD" id="cd00452">
    <property type="entry name" value="KDPG_aldolase"/>
    <property type="match status" value="1"/>
</dbReference>
<sequence length="225" mass="24170">MKSQFSEESLDRIRRCGVIAVVVVDEPADVVPLSKALLACKIDVIELTLRTPKAIDALRRVKDEVPEMLAGVGTILTADQVREVSQAGAAFGVAPGLNANVVQAAQDCGLPFAPGVVTPSEIESAVQLGCRELKFFPAEASGGIDYLRSVAAPYAHLGLQYIPLGGIKAHCLAEYLHDPAVLAVGGSWIAPRKQIQDKDWSLVIDRATEAKRIVLETPHREKKTK</sequence>
<keyword evidence="5" id="KW-0119">Carbohydrate metabolism</keyword>
<dbReference type="GO" id="GO:0016829">
    <property type="term" value="F:lyase activity"/>
    <property type="evidence" value="ECO:0007669"/>
    <property type="project" value="UniProtKB-KW"/>
</dbReference>
<dbReference type="InterPro" id="IPR013785">
    <property type="entry name" value="Aldolase_TIM"/>
</dbReference>
<keyword evidence="4" id="KW-0456">Lyase</keyword>
<dbReference type="Proteomes" id="UP000320176">
    <property type="component" value="Unassembled WGS sequence"/>
</dbReference>
<evidence type="ECO:0000256" key="5">
    <source>
        <dbReference type="ARBA" id="ARBA00023277"/>
    </source>
</evidence>
<dbReference type="Pfam" id="PF01081">
    <property type="entry name" value="Aldolase"/>
    <property type="match status" value="1"/>
</dbReference>
<comment type="caution">
    <text evidence="6">The sequence shown here is derived from an EMBL/GenBank/DDBJ whole genome shotgun (WGS) entry which is preliminary data.</text>
</comment>
<organism evidence="6 7">
    <name type="scientific">Stieleria varia</name>
    <dbReference type="NCBI Taxonomy" id="2528005"/>
    <lineage>
        <taxon>Bacteria</taxon>
        <taxon>Pseudomonadati</taxon>
        <taxon>Planctomycetota</taxon>
        <taxon>Planctomycetia</taxon>
        <taxon>Pirellulales</taxon>
        <taxon>Pirellulaceae</taxon>
        <taxon>Stieleria</taxon>
    </lineage>
</organism>
<name>A0A5C6B9B9_9BACT</name>
<dbReference type="RefSeq" id="WP_146518145.1">
    <property type="nucleotide sequence ID" value="NZ_CP151726.1"/>
</dbReference>
<reference evidence="6 7" key="1">
    <citation type="submission" date="2019-02" db="EMBL/GenBank/DDBJ databases">
        <title>Deep-cultivation of Planctomycetes and their phenomic and genomic characterization uncovers novel biology.</title>
        <authorList>
            <person name="Wiegand S."/>
            <person name="Jogler M."/>
            <person name="Boedeker C."/>
            <person name="Pinto D."/>
            <person name="Vollmers J."/>
            <person name="Rivas-Marin E."/>
            <person name="Kohn T."/>
            <person name="Peeters S.H."/>
            <person name="Heuer A."/>
            <person name="Rast P."/>
            <person name="Oberbeckmann S."/>
            <person name="Bunk B."/>
            <person name="Jeske O."/>
            <person name="Meyerdierks A."/>
            <person name="Storesund J.E."/>
            <person name="Kallscheuer N."/>
            <person name="Luecker S."/>
            <person name="Lage O.M."/>
            <person name="Pohl T."/>
            <person name="Merkel B.J."/>
            <person name="Hornburger P."/>
            <person name="Mueller R.-W."/>
            <person name="Bruemmer F."/>
            <person name="Labrenz M."/>
            <person name="Spormann A.M."/>
            <person name="Op Den Camp H."/>
            <person name="Overmann J."/>
            <person name="Amann R."/>
            <person name="Jetten M.S.M."/>
            <person name="Mascher T."/>
            <person name="Medema M.H."/>
            <person name="Devos D.P."/>
            <person name="Kaster A.-K."/>
            <person name="Ovreas L."/>
            <person name="Rohde M."/>
            <person name="Galperin M.Y."/>
            <person name="Jogler C."/>
        </authorList>
    </citation>
    <scope>NUCLEOTIDE SEQUENCE [LARGE SCALE GENOMIC DNA]</scope>
    <source>
        <strain evidence="6 7">Pla52n</strain>
    </source>
</reference>
<dbReference type="OrthoDB" id="9802667at2"/>
<dbReference type="SUPFAM" id="SSF51569">
    <property type="entry name" value="Aldolase"/>
    <property type="match status" value="1"/>
</dbReference>
<dbReference type="PANTHER" id="PTHR30246">
    <property type="entry name" value="2-KETO-3-DEOXY-6-PHOSPHOGLUCONATE ALDOLASE"/>
    <property type="match status" value="1"/>
</dbReference>